<gene>
    <name evidence="2" type="primary">BnaCnng43590D</name>
    <name evidence="1" type="ORF">DARMORV10_C01P42360.1</name>
    <name evidence="2" type="ORF">GSBRNA2T00041049001</name>
</gene>
<accession>A0A078JA32</accession>
<proteinExistence type="predicted"/>
<name>A0A078JA32_BRANA</name>
<dbReference type="OMA" id="KCQEDST"/>
<sequence>MSFSKVGFSIALRPISKNEEVTISCINEDLPCKERQALLADYGYTCKCPKCQEDSTVA</sequence>
<reference evidence="2" key="2">
    <citation type="submission" date="2014-06" db="EMBL/GenBank/DDBJ databases">
        <authorList>
            <person name="Genoscope - CEA"/>
        </authorList>
    </citation>
    <scope>NUCLEOTIDE SEQUENCE</scope>
</reference>
<reference evidence="2 3" key="1">
    <citation type="journal article" date="2014" name="Science">
        <title>Plant genetics. Early allopolyploid evolution in the post-Neolithic Brassica napus oilseed genome.</title>
        <authorList>
            <person name="Chalhoub B."/>
            <person name="Denoeud F."/>
            <person name="Liu S."/>
            <person name="Parkin I.A."/>
            <person name="Tang H."/>
            <person name="Wang X."/>
            <person name="Chiquet J."/>
            <person name="Belcram H."/>
            <person name="Tong C."/>
            <person name="Samans B."/>
            <person name="Correa M."/>
            <person name="Da Silva C."/>
            <person name="Just J."/>
            <person name="Falentin C."/>
            <person name="Koh C.S."/>
            <person name="Le Clainche I."/>
            <person name="Bernard M."/>
            <person name="Bento P."/>
            <person name="Noel B."/>
            <person name="Labadie K."/>
            <person name="Alberti A."/>
            <person name="Charles M."/>
            <person name="Arnaud D."/>
            <person name="Guo H."/>
            <person name="Daviaud C."/>
            <person name="Alamery S."/>
            <person name="Jabbari K."/>
            <person name="Zhao M."/>
            <person name="Edger P.P."/>
            <person name="Chelaifa H."/>
            <person name="Tack D."/>
            <person name="Lassalle G."/>
            <person name="Mestiri I."/>
            <person name="Schnel N."/>
            <person name="Le Paslier M.C."/>
            <person name="Fan G."/>
            <person name="Renault V."/>
            <person name="Bayer P.E."/>
            <person name="Golicz A.A."/>
            <person name="Manoli S."/>
            <person name="Lee T.H."/>
            <person name="Thi V.H."/>
            <person name="Chalabi S."/>
            <person name="Hu Q."/>
            <person name="Fan C."/>
            <person name="Tollenaere R."/>
            <person name="Lu Y."/>
            <person name="Battail C."/>
            <person name="Shen J."/>
            <person name="Sidebottom C.H."/>
            <person name="Wang X."/>
            <person name="Canaguier A."/>
            <person name="Chauveau A."/>
            <person name="Berard A."/>
            <person name="Deniot G."/>
            <person name="Guan M."/>
            <person name="Liu Z."/>
            <person name="Sun F."/>
            <person name="Lim Y.P."/>
            <person name="Lyons E."/>
            <person name="Town C.D."/>
            <person name="Bancroft I."/>
            <person name="Wang X."/>
            <person name="Meng J."/>
            <person name="Ma J."/>
            <person name="Pires J.C."/>
            <person name="King G.J."/>
            <person name="Brunel D."/>
            <person name="Delourme R."/>
            <person name="Renard M."/>
            <person name="Aury J.M."/>
            <person name="Adams K.L."/>
            <person name="Batley J."/>
            <person name="Snowdon R.J."/>
            <person name="Tost J."/>
            <person name="Edwards D."/>
            <person name="Zhou Y."/>
            <person name="Hua W."/>
            <person name="Sharpe A.G."/>
            <person name="Paterson A.H."/>
            <person name="Guan C."/>
            <person name="Wincker P."/>
        </authorList>
    </citation>
    <scope>NUCLEOTIDE SEQUENCE [LARGE SCALE GENOMIC DNA]</scope>
    <source>
        <strain evidence="3">cv. Darmor-bzh</strain>
    </source>
</reference>
<dbReference type="SUPFAM" id="SSF82199">
    <property type="entry name" value="SET domain"/>
    <property type="match status" value="1"/>
</dbReference>
<dbReference type="PaxDb" id="3708-A0A078JA32"/>
<evidence type="ECO:0000313" key="1">
    <source>
        <dbReference type="EMBL" id="CAF2077034.1"/>
    </source>
</evidence>
<dbReference type="PANTHER" id="PTHR47436">
    <property type="entry name" value="HISTONE-LYSINE N-METHYLTRANSFERASE ATXR2"/>
    <property type="match status" value="1"/>
</dbReference>
<dbReference type="EMBL" id="LK034429">
    <property type="protein sequence ID" value="CDY64258.1"/>
    <property type="molecule type" value="Genomic_DNA"/>
</dbReference>
<dbReference type="Proteomes" id="UP000028999">
    <property type="component" value="Unassembled WGS sequence"/>
</dbReference>
<dbReference type="PANTHER" id="PTHR47436:SF1">
    <property type="entry name" value="SET DOMAIN-CONTAINING PROTEIN"/>
    <property type="match status" value="1"/>
</dbReference>
<dbReference type="Gramene" id="CDY64258">
    <property type="protein sequence ID" value="CDY64258"/>
    <property type="gene ID" value="GSBRNA2T00041049001"/>
</dbReference>
<evidence type="ECO:0000313" key="3">
    <source>
        <dbReference type="Proteomes" id="UP000028999"/>
    </source>
</evidence>
<dbReference type="InterPro" id="IPR044237">
    <property type="entry name" value="ATXR2-like"/>
</dbReference>
<dbReference type="Proteomes" id="UP001295469">
    <property type="component" value="Chromosome C01"/>
</dbReference>
<dbReference type="InterPro" id="IPR046341">
    <property type="entry name" value="SET_dom_sf"/>
</dbReference>
<organism evidence="2 3">
    <name type="scientific">Brassica napus</name>
    <name type="common">Rape</name>
    <dbReference type="NCBI Taxonomy" id="3708"/>
    <lineage>
        <taxon>Eukaryota</taxon>
        <taxon>Viridiplantae</taxon>
        <taxon>Streptophyta</taxon>
        <taxon>Embryophyta</taxon>
        <taxon>Tracheophyta</taxon>
        <taxon>Spermatophyta</taxon>
        <taxon>Magnoliopsida</taxon>
        <taxon>eudicotyledons</taxon>
        <taxon>Gunneridae</taxon>
        <taxon>Pentapetalae</taxon>
        <taxon>rosids</taxon>
        <taxon>malvids</taxon>
        <taxon>Brassicales</taxon>
        <taxon>Brassicaceae</taxon>
        <taxon>Brassiceae</taxon>
        <taxon>Brassica</taxon>
    </lineage>
</organism>
<dbReference type="AlphaFoldDB" id="A0A078JA32"/>
<reference evidence="1" key="3">
    <citation type="submission" date="2021-01" db="EMBL/GenBank/DDBJ databases">
        <authorList>
            <consortium name="Genoscope - CEA"/>
            <person name="William W."/>
        </authorList>
    </citation>
    <scope>NUCLEOTIDE SEQUENCE</scope>
</reference>
<protein>
    <submittedName>
        <fullName evidence="1">(rape) hypothetical protein</fullName>
    </submittedName>
    <submittedName>
        <fullName evidence="2">BnaCnng43590D protein</fullName>
    </submittedName>
</protein>
<dbReference type="Gene3D" id="2.170.270.10">
    <property type="entry name" value="SET domain"/>
    <property type="match status" value="1"/>
</dbReference>
<evidence type="ECO:0000313" key="2">
    <source>
        <dbReference type="EMBL" id="CDY64258.1"/>
    </source>
</evidence>
<dbReference type="GO" id="GO:0008168">
    <property type="term" value="F:methyltransferase activity"/>
    <property type="evidence" value="ECO:0007669"/>
    <property type="project" value="InterPro"/>
</dbReference>
<dbReference type="EMBL" id="HG994365">
    <property type="protein sequence ID" value="CAF2077034.1"/>
    <property type="molecule type" value="Genomic_DNA"/>
</dbReference>
<dbReference type="STRING" id="3708.A0A078JA32"/>
<keyword evidence="3" id="KW-1185">Reference proteome</keyword>